<gene>
    <name evidence="2" type="ORF">UFOVP1351_31</name>
</gene>
<evidence type="ECO:0000259" key="1">
    <source>
        <dbReference type="SMART" id="SM00382"/>
    </source>
</evidence>
<proteinExistence type="predicted"/>
<dbReference type="Gene3D" id="3.40.50.300">
    <property type="entry name" value="P-loop containing nucleotide triphosphate hydrolases"/>
    <property type="match status" value="1"/>
</dbReference>
<feature type="domain" description="AAA+ ATPase" evidence="1">
    <location>
        <begin position="284"/>
        <end position="459"/>
    </location>
</feature>
<dbReference type="InterPro" id="IPR027417">
    <property type="entry name" value="P-loop_NTPase"/>
</dbReference>
<organism evidence="2">
    <name type="scientific">uncultured Caudovirales phage</name>
    <dbReference type="NCBI Taxonomy" id="2100421"/>
    <lineage>
        <taxon>Viruses</taxon>
        <taxon>Duplodnaviria</taxon>
        <taxon>Heunggongvirae</taxon>
        <taxon>Uroviricota</taxon>
        <taxon>Caudoviricetes</taxon>
        <taxon>Peduoviridae</taxon>
        <taxon>Maltschvirus</taxon>
        <taxon>Maltschvirus maltsch</taxon>
    </lineage>
</organism>
<dbReference type="Pfam" id="PF13481">
    <property type="entry name" value="AAA_25"/>
    <property type="match status" value="1"/>
</dbReference>
<evidence type="ECO:0000313" key="2">
    <source>
        <dbReference type="EMBL" id="CAB4200239.1"/>
    </source>
</evidence>
<protein>
    <submittedName>
        <fullName evidence="2">AAA domain containing protein</fullName>
    </submittedName>
</protein>
<name>A0A6J5S1G1_9CAUD</name>
<dbReference type="SUPFAM" id="SSF52540">
    <property type="entry name" value="P-loop containing nucleoside triphosphate hydrolases"/>
    <property type="match status" value="1"/>
</dbReference>
<sequence>MQVSKMLGQAHATEVSVANLEELAKLATQKDYSLGVFEKGHRKADSFLKTEAIALDIDDGMTLDQAKKEFADYAHIILPTKSHRKEKNGKVADRFRVILPLEKPITDADTYYATWQALKDRYPAIDPACKDPSRMWYKSERVESLKAQGKKVSPVKPQPKPELKAVPALPEGVHGDLSKRTLKFLQLGAPKGQRHAELYQAARDAKQQGYTQEWFALQIANLVTSTGDRAYLDAGAKATIVDAFSKDPKHPPRVQETAFAFMGAKELLSKKLEIDWICERLLTAGGMSIIAAPPKCGKSTLARQLALAFLRGGNFLDRKCKQGTVVYISLEEQLEVIQEDFKRLGVNDTDSLMIHVGPLATQHATDELKNVLIAQRPIVCFIDTMFLFAPVKSDKDYMEVNAMLARIRNAARESGTHIVLIHHTRKPGKDERYMGAKGILGSQAIHGAVDCAIILEQEGQTRRISTSQRVGRRIPQRIVVFDEATHTMSLGPEIEEEFG</sequence>
<accession>A0A6J5S1G1</accession>
<dbReference type="InterPro" id="IPR003593">
    <property type="entry name" value="AAA+_ATPase"/>
</dbReference>
<reference evidence="2" key="1">
    <citation type="submission" date="2020-05" db="EMBL/GenBank/DDBJ databases">
        <authorList>
            <person name="Chiriac C."/>
            <person name="Salcher M."/>
            <person name="Ghai R."/>
            <person name="Kavagutti S V."/>
        </authorList>
    </citation>
    <scope>NUCLEOTIDE SEQUENCE</scope>
</reference>
<dbReference type="EMBL" id="LR797306">
    <property type="protein sequence ID" value="CAB4200239.1"/>
    <property type="molecule type" value="Genomic_DNA"/>
</dbReference>
<dbReference type="SMART" id="SM00382">
    <property type="entry name" value="AAA"/>
    <property type="match status" value="1"/>
</dbReference>